<protein>
    <recommendedName>
        <fullName evidence="3">C2H2-type domain-containing protein</fullName>
    </recommendedName>
</protein>
<accession>A0A0C3KIM0</accession>
<sequence length="124" mass="14297">GHRRSHTGERPFTCSIPGCSRRFFNSSDCKHHGKSKFFSFKANLIHVCVQFAWDYPRGTVVPVQHPRHKQPKDFSERLVFLDVSSHCTITLRTAYPNWDQTVVLLRLCYSKGGFVVKLANLSFQ</sequence>
<dbReference type="AlphaFoldDB" id="A0A0C3KIM0"/>
<evidence type="ECO:0000313" key="1">
    <source>
        <dbReference type="EMBL" id="KIO09427.1"/>
    </source>
</evidence>
<dbReference type="InParanoid" id="A0A0C3KIM0"/>
<dbReference type="HOGENOM" id="CLU_2009425_0_0_1"/>
<reference evidence="1 2" key="1">
    <citation type="submission" date="2014-04" db="EMBL/GenBank/DDBJ databases">
        <authorList>
            <consortium name="DOE Joint Genome Institute"/>
            <person name="Kuo A."/>
            <person name="Kohler A."/>
            <person name="Costa M.D."/>
            <person name="Nagy L.G."/>
            <person name="Floudas D."/>
            <person name="Copeland A."/>
            <person name="Barry K.W."/>
            <person name="Cichocki N."/>
            <person name="Veneault-Fourrey C."/>
            <person name="LaButti K."/>
            <person name="Lindquist E.A."/>
            <person name="Lipzen A."/>
            <person name="Lundell T."/>
            <person name="Morin E."/>
            <person name="Murat C."/>
            <person name="Sun H."/>
            <person name="Tunlid A."/>
            <person name="Henrissat B."/>
            <person name="Grigoriev I.V."/>
            <person name="Hibbett D.S."/>
            <person name="Martin F."/>
            <person name="Nordberg H.P."/>
            <person name="Cantor M.N."/>
            <person name="Hua S.X."/>
        </authorList>
    </citation>
    <scope>NUCLEOTIDE SEQUENCE [LARGE SCALE GENOMIC DNA]</scope>
    <source>
        <strain evidence="1 2">Marx 270</strain>
    </source>
</reference>
<organism evidence="1 2">
    <name type="scientific">Pisolithus tinctorius Marx 270</name>
    <dbReference type="NCBI Taxonomy" id="870435"/>
    <lineage>
        <taxon>Eukaryota</taxon>
        <taxon>Fungi</taxon>
        <taxon>Dikarya</taxon>
        <taxon>Basidiomycota</taxon>
        <taxon>Agaricomycotina</taxon>
        <taxon>Agaricomycetes</taxon>
        <taxon>Agaricomycetidae</taxon>
        <taxon>Boletales</taxon>
        <taxon>Sclerodermatineae</taxon>
        <taxon>Pisolithaceae</taxon>
        <taxon>Pisolithus</taxon>
    </lineage>
</organism>
<reference evidence="2" key="2">
    <citation type="submission" date="2015-01" db="EMBL/GenBank/DDBJ databases">
        <title>Evolutionary Origins and Diversification of the Mycorrhizal Mutualists.</title>
        <authorList>
            <consortium name="DOE Joint Genome Institute"/>
            <consortium name="Mycorrhizal Genomics Consortium"/>
            <person name="Kohler A."/>
            <person name="Kuo A."/>
            <person name="Nagy L.G."/>
            <person name="Floudas D."/>
            <person name="Copeland A."/>
            <person name="Barry K.W."/>
            <person name="Cichocki N."/>
            <person name="Veneault-Fourrey C."/>
            <person name="LaButti K."/>
            <person name="Lindquist E.A."/>
            <person name="Lipzen A."/>
            <person name="Lundell T."/>
            <person name="Morin E."/>
            <person name="Murat C."/>
            <person name="Riley R."/>
            <person name="Ohm R."/>
            <person name="Sun H."/>
            <person name="Tunlid A."/>
            <person name="Henrissat B."/>
            <person name="Grigoriev I.V."/>
            <person name="Hibbett D.S."/>
            <person name="Martin F."/>
        </authorList>
    </citation>
    <scope>NUCLEOTIDE SEQUENCE [LARGE SCALE GENOMIC DNA]</scope>
    <source>
        <strain evidence="2">Marx 270</strain>
    </source>
</reference>
<dbReference type="SUPFAM" id="SSF57667">
    <property type="entry name" value="beta-beta-alpha zinc fingers"/>
    <property type="match status" value="1"/>
</dbReference>
<feature type="non-terminal residue" evidence="1">
    <location>
        <position position="1"/>
    </location>
</feature>
<dbReference type="OrthoDB" id="654211at2759"/>
<dbReference type="EMBL" id="KN831954">
    <property type="protein sequence ID" value="KIO09427.1"/>
    <property type="molecule type" value="Genomic_DNA"/>
</dbReference>
<dbReference type="Gene3D" id="3.30.160.60">
    <property type="entry name" value="Classic Zinc Finger"/>
    <property type="match status" value="1"/>
</dbReference>
<name>A0A0C3KIM0_PISTI</name>
<evidence type="ECO:0008006" key="3">
    <source>
        <dbReference type="Google" id="ProtNLM"/>
    </source>
</evidence>
<evidence type="ECO:0000313" key="2">
    <source>
        <dbReference type="Proteomes" id="UP000054217"/>
    </source>
</evidence>
<gene>
    <name evidence="1" type="ORF">M404DRAFT_131673</name>
</gene>
<proteinExistence type="predicted"/>
<dbReference type="InterPro" id="IPR036236">
    <property type="entry name" value="Znf_C2H2_sf"/>
</dbReference>
<keyword evidence="2" id="KW-1185">Reference proteome</keyword>
<dbReference type="Proteomes" id="UP000054217">
    <property type="component" value="Unassembled WGS sequence"/>
</dbReference>